<keyword evidence="3" id="KW-1185">Reference proteome</keyword>
<dbReference type="Proteomes" id="UP000296049">
    <property type="component" value="Unassembled WGS sequence"/>
</dbReference>
<keyword evidence="1" id="KW-0472">Membrane</keyword>
<evidence type="ECO:0000256" key="1">
    <source>
        <dbReference type="SAM" id="Phobius"/>
    </source>
</evidence>
<evidence type="ECO:0000313" key="3">
    <source>
        <dbReference type="Proteomes" id="UP000296049"/>
    </source>
</evidence>
<proteinExistence type="predicted"/>
<feature type="transmembrane region" description="Helical" evidence="1">
    <location>
        <begin position="297"/>
        <end position="315"/>
    </location>
</feature>
<evidence type="ECO:0000313" key="2">
    <source>
        <dbReference type="EMBL" id="EOB01077.1"/>
    </source>
</evidence>
<dbReference type="AlphaFoldDB" id="R0JV30"/>
<accession>R0JV30</accession>
<name>R0JV30_ANAPL</name>
<reference evidence="3" key="1">
    <citation type="journal article" date="2013" name="Nat. Genet.">
        <title>The duck genome and transcriptome provide insight into an avian influenza virus reservoir species.</title>
        <authorList>
            <person name="Huang Y."/>
            <person name="Li Y."/>
            <person name="Burt D.W."/>
            <person name="Chen H."/>
            <person name="Zhang Y."/>
            <person name="Qian W."/>
            <person name="Kim H."/>
            <person name="Gan S."/>
            <person name="Zhao Y."/>
            <person name="Li J."/>
            <person name="Yi K."/>
            <person name="Feng H."/>
            <person name="Zhu P."/>
            <person name="Li B."/>
            <person name="Liu Q."/>
            <person name="Fairley S."/>
            <person name="Magor K.E."/>
            <person name="Du Z."/>
            <person name="Hu X."/>
            <person name="Goodman L."/>
            <person name="Tafer H."/>
            <person name="Vignal A."/>
            <person name="Lee T."/>
            <person name="Kim K.W."/>
            <person name="Sheng Z."/>
            <person name="An Y."/>
            <person name="Searle S."/>
            <person name="Herrero J."/>
            <person name="Groenen M.A."/>
            <person name="Crooijmans R.P."/>
            <person name="Faraut T."/>
            <person name="Cai Q."/>
            <person name="Webster R.G."/>
            <person name="Aldridge J.R."/>
            <person name="Warren W.C."/>
            <person name="Bartschat S."/>
            <person name="Kehr S."/>
            <person name="Marz M."/>
            <person name="Stadler P.F."/>
            <person name="Smith J."/>
            <person name="Kraus R.H."/>
            <person name="Zhao Y."/>
            <person name="Ren L."/>
            <person name="Fei J."/>
            <person name="Morisson M."/>
            <person name="Kaiser P."/>
            <person name="Griffin D.K."/>
            <person name="Rao M."/>
            <person name="Pitel F."/>
            <person name="Wang J."/>
            <person name="Li N."/>
        </authorList>
    </citation>
    <scope>NUCLEOTIDE SEQUENCE [LARGE SCALE GENOMIC DNA]</scope>
</reference>
<sequence length="317" mass="34999">MLAASQSWRARCAPLRECGWRVIHLIPYVEGKIVITSYNVTPGRRPWCSGGGMCEDEGWSLLAAGAATGAKLYFGCEAGGPGAGPEPQPVAPYSACWCHTEPRQVGACTDSTYLHLLLQARERRSLGLAMCRLSFSLRTGSCVELRSQLVESQLKCSCSQAWLQVLRPSSRSSADRGVLPLSFGYGMGYFYNTALEKHITGINEELRECFSSPTRGGKFCLVWKTGEIKAILLKSSRAHMATEHKKKDKRLEGLPCNCRITSGERKMCISGLTLVQHSILSPVWTAADDRMRYIYRCICRLGLLIFLALVTHRVVAS</sequence>
<keyword evidence="1" id="KW-0812">Transmembrane</keyword>
<organism evidence="2 3">
    <name type="scientific">Anas platyrhynchos</name>
    <name type="common">Mallard</name>
    <name type="synonym">Anas boschas</name>
    <dbReference type="NCBI Taxonomy" id="8839"/>
    <lineage>
        <taxon>Eukaryota</taxon>
        <taxon>Metazoa</taxon>
        <taxon>Chordata</taxon>
        <taxon>Craniata</taxon>
        <taxon>Vertebrata</taxon>
        <taxon>Euteleostomi</taxon>
        <taxon>Archelosauria</taxon>
        <taxon>Archosauria</taxon>
        <taxon>Dinosauria</taxon>
        <taxon>Saurischia</taxon>
        <taxon>Theropoda</taxon>
        <taxon>Coelurosauria</taxon>
        <taxon>Aves</taxon>
        <taxon>Neognathae</taxon>
        <taxon>Galloanserae</taxon>
        <taxon>Anseriformes</taxon>
        <taxon>Anatidae</taxon>
        <taxon>Anatinae</taxon>
        <taxon>Anas</taxon>
    </lineage>
</organism>
<protein>
    <submittedName>
        <fullName evidence="2">Uncharacterized protein</fullName>
    </submittedName>
</protein>
<gene>
    <name evidence="2" type="ORF">Anapl_00418</name>
</gene>
<dbReference type="EMBL" id="KB743139">
    <property type="protein sequence ID" value="EOB01077.1"/>
    <property type="molecule type" value="Genomic_DNA"/>
</dbReference>
<keyword evidence="1" id="KW-1133">Transmembrane helix</keyword>